<name>H0JYK0_9NOCA</name>
<dbReference type="PROSITE" id="PS00552">
    <property type="entry name" value="HTH_MERR_1"/>
    <property type="match status" value="1"/>
</dbReference>
<proteinExistence type="predicted"/>
<dbReference type="InterPro" id="IPR000551">
    <property type="entry name" value="MerR-type_HTH_dom"/>
</dbReference>
<dbReference type="GO" id="GO:0006355">
    <property type="term" value="P:regulation of DNA-templated transcription"/>
    <property type="evidence" value="ECO:0007669"/>
    <property type="project" value="InterPro"/>
</dbReference>
<dbReference type="AlphaFoldDB" id="H0JYK0"/>
<dbReference type="PATRIC" id="fig|1114960.4.peg.4935"/>
<dbReference type="Proteomes" id="UP000005064">
    <property type="component" value="Unassembled WGS sequence"/>
</dbReference>
<dbReference type="InterPro" id="IPR009061">
    <property type="entry name" value="DNA-bd_dom_put_sf"/>
</dbReference>
<evidence type="ECO:0000313" key="2">
    <source>
        <dbReference type="EMBL" id="EHK80445.1"/>
    </source>
</evidence>
<sequence>MTDPEMMSIGVFAELVGLTASALRFYDDAGLLRPEQVDPVDGIPVLQPLPGPACVPAAAVTGDRDAAARHR</sequence>
<dbReference type="EMBL" id="AHBW01000068">
    <property type="protein sequence ID" value="EHK80445.1"/>
    <property type="molecule type" value="Genomic_DNA"/>
</dbReference>
<accession>H0JYK0</accession>
<dbReference type="SUPFAM" id="SSF46955">
    <property type="entry name" value="Putative DNA-binding domain"/>
    <property type="match status" value="1"/>
</dbReference>
<evidence type="ECO:0000313" key="3">
    <source>
        <dbReference type="Proteomes" id="UP000005064"/>
    </source>
</evidence>
<evidence type="ECO:0000259" key="1">
    <source>
        <dbReference type="PROSITE" id="PS50937"/>
    </source>
</evidence>
<feature type="domain" description="HTH merR-type" evidence="1">
    <location>
        <begin position="6"/>
        <end position="36"/>
    </location>
</feature>
<reference evidence="2 3" key="1">
    <citation type="submission" date="2011-12" db="EMBL/GenBank/DDBJ databases">
        <authorList>
            <person name="Kriszt B."/>
            <person name="Tancsics A."/>
            <person name="Cserhati M."/>
            <person name="Toth A."/>
            <person name="Nagy I."/>
            <person name="Horvath B."/>
            <person name="Tamura T."/>
            <person name="Kukolya J."/>
            <person name="Szoboszlay S."/>
        </authorList>
    </citation>
    <scope>NUCLEOTIDE SEQUENCE [LARGE SCALE GENOMIC DNA]</scope>
    <source>
        <strain evidence="2 3">AK37</strain>
    </source>
</reference>
<protein>
    <submittedName>
        <fullName evidence="2">DNA polymerase sliding clamp subunit</fullName>
    </submittedName>
</protein>
<dbReference type="Gene3D" id="1.10.1660.10">
    <property type="match status" value="1"/>
</dbReference>
<dbReference type="RefSeq" id="WP_006554726.1">
    <property type="nucleotide sequence ID" value="NZ_AHBW01000068.1"/>
</dbReference>
<organism evidence="2 3">
    <name type="scientific">Rhodococcus pyridinivorans AK37</name>
    <dbReference type="NCBI Taxonomy" id="1114960"/>
    <lineage>
        <taxon>Bacteria</taxon>
        <taxon>Bacillati</taxon>
        <taxon>Actinomycetota</taxon>
        <taxon>Actinomycetes</taxon>
        <taxon>Mycobacteriales</taxon>
        <taxon>Nocardiaceae</taxon>
        <taxon>Rhodococcus</taxon>
    </lineage>
</organism>
<gene>
    <name evidence="2" type="ORF">AK37_24224</name>
</gene>
<dbReference type="Pfam" id="PF00376">
    <property type="entry name" value="MerR"/>
    <property type="match status" value="1"/>
</dbReference>
<dbReference type="GO" id="GO:0003677">
    <property type="term" value="F:DNA binding"/>
    <property type="evidence" value="ECO:0007669"/>
    <property type="project" value="InterPro"/>
</dbReference>
<comment type="caution">
    <text evidence="2">The sequence shown here is derived from an EMBL/GenBank/DDBJ whole genome shotgun (WGS) entry which is preliminary data.</text>
</comment>
<dbReference type="PROSITE" id="PS50937">
    <property type="entry name" value="HTH_MERR_2"/>
    <property type="match status" value="1"/>
</dbReference>